<feature type="transmembrane region" description="Helical" evidence="1">
    <location>
        <begin position="64"/>
        <end position="82"/>
    </location>
</feature>
<dbReference type="EMBL" id="ACFH01000053">
    <property type="protein sequence ID" value="EEH66318.1"/>
    <property type="molecule type" value="Genomic_DNA"/>
</dbReference>
<feature type="transmembrane region" description="Helical" evidence="1">
    <location>
        <begin position="167"/>
        <end position="189"/>
    </location>
</feature>
<feature type="transmembrane region" description="Helical" evidence="1">
    <location>
        <begin position="39"/>
        <end position="58"/>
    </location>
</feature>
<accession>C0W4I4</accession>
<gene>
    <name evidence="2" type="ORF">HMPREF0058_0792</name>
</gene>
<dbReference type="STRING" id="103621.GCA_001067145_01013"/>
<keyword evidence="1" id="KW-0472">Membrane</keyword>
<evidence type="ECO:0000313" key="2">
    <source>
        <dbReference type="EMBL" id="EEH66318.1"/>
    </source>
</evidence>
<dbReference type="HOGENOM" id="CLU_1222645_0_0_11"/>
<proteinExistence type="predicted"/>
<feature type="transmembrane region" description="Helical" evidence="1">
    <location>
        <begin position="139"/>
        <end position="160"/>
    </location>
</feature>
<evidence type="ECO:0000313" key="3">
    <source>
        <dbReference type="Proteomes" id="UP000004778"/>
    </source>
</evidence>
<evidence type="ECO:0000256" key="1">
    <source>
        <dbReference type="SAM" id="Phobius"/>
    </source>
</evidence>
<dbReference type="RefSeq" id="WP_006547759.1">
    <property type="nucleotide sequence ID" value="NZ_DS999574.1"/>
</dbReference>
<comment type="caution">
    <text evidence="2">The sequence shown here is derived from an EMBL/GenBank/DDBJ whole genome shotgun (WGS) entry which is preliminary data.</text>
</comment>
<feature type="transmembrane region" description="Helical" evidence="1">
    <location>
        <begin position="103"/>
        <end position="127"/>
    </location>
</feature>
<sequence>MNDPAPKDGSSQAAPAGEEIEVPQWINDLVPVAERARPVLLGELVYLVMALVLLALIWDADPLGLGLPQAILLALVGYAYALRCGGARRRLGQADSPAPLRAGAYTTMLVLVADLVCSALGLAVWVMGALRGSEHPLEAGALAAAVAMTTAVAGVLACEVPSTAPRWLAPAAQLAGLLAVVCLTLAVLSTQWINPWWWVLALAIVTDLLGLLAIRAGRRRDRGECA</sequence>
<keyword evidence="3" id="KW-1185">Reference proteome</keyword>
<protein>
    <submittedName>
        <fullName evidence="2">Uncharacterized protein</fullName>
    </submittedName>
</protein>
<name>C0W4I4_9ACTO</name>
<keyword evidence="1" id="KW-0812">Transmembrane</keyword>
<feature type="transmembrane region" description="Helical" evidence="1">
    <location>
        <begin position="195"/>
        <end position="214"/>
    </location>
</feature>
<reference evidence="2 3" key="1">
    <citation type="submission" date="2009-01" db="EMBL/GenBank/DDBJ databases">
        <authorList>
            <person name="Qin X."/>
            <person name="Bachman B."/>
            <person name="Battles P."/>
            <person name="Bell A."/>
            <person name="Bess C."/>
            <person name="Bickham C."/>
            <person name="Chaboub L."/>
            <person name="Chen D."/>
            <person name="Coyle M."/>
            <person name="Deiros D.R."/>
            <person name="Dinh H."/>
            <person name="Forbes L."/>
            <person name="Fowler G."/>
            <person name="Francisco L."/>
            <person name="Fu Q."/>
            <person name="Gubbala S."/>
            <person name="Hale W."/>
            <person name="Han Y."/>
            <person name="Hemphill L."/>
            <person name="Highlander S.K."/>
            <person name="Hirani K."/>
            <person name="Hogues M."/>
            <person name="Jackson L."/>
            <person name="Jakkamsetti A."/>
            <person name="Javaid M."/>
            <person name="Jiang H."/>
            <person name="Korchina V."/>
            <person name="Kovar C."/>
            <person name="Lara F."/>
            <person name="Lee S."/>
            <person name="Mata R."/>
            <person name="Mathew T."/>
            <person name="Moen C."/>
            <person name="Morales K."/>
            <person name="Munidasa M."/>
            <person name="Nazareth L."/>
            <person name="Ngo R."/>
            <person name="Nguyen L."/>
            <person name="Okwuonu G."/>
            <person name="Ongeri F."/>
            <person name="Patil S."/>
            <person name="Petrosino J."/>
            <person name="Pham C."/>
            <person name="Pham P."/>
            <person name="Pu L.-L."/>
            <person name="Puazo M."/>
            <person name="Raj R."/>
            <person name="Reid J."/>
            <person name="Rouhana J."/>
            <person name="Saada N."/>
            <person name="Shang Y."/>
            <person name="Simmons D."/>
            <person name="Thornton R."/>
            <person name="Warren J."/>
            <person name="Weissenberger G."/>
            <person name="Zhang J."/>
            <person name="Zhang L."/>
            <person name="Zhou C."/>
            <person name="Zhu D."/>
            <person name="Muzny D."/>
            <person name="Worley K."/>
            <person name="Gibbs R."/>
        </authorList>
    </citation>
    <scope>NUCLEOTIDE SEQUENCE [LARGE SCALE GENOMIC DNA]</scope>
    <source>
        <strain evidence="2 3">DSM 15434</strain>
    </source>
</reference>
<dbReference type="Proteomes" id="UP000004778">
    <property type="component" value="Unassembled WGS sequence"/>
</dbReference>
<organism evidence="2 3">
    <name type="scientific">Actinomyces urogenitalis DSM 15434</name>
    <dbReference type="NCBI Taxonomy" id="525246"/>
    <lineage>
        <taxon>Bacteria</taxon>
        <taxon>Bacillati</taxon>
        <taxon>Actinomycetota</taxon>
        <taxon>Actinomycetes</taxon>
        <taxon>Actinomycetales</taxon>
        <taxon>Actinomycetaceae</taxon>
        <taxon>Actinomyces</taxon>
    </lineage>
</organism>
<dbReference type="eggNOG" id="ENOG5031HV9">
    <property type="taxonomic scope" value="Bacteria"/>
</dbReference>
<dbReference type="AlphaFoldDB" id="C0W4I4"/>
<keyword evidence="1" id="KW-1133">Transmembrane helix</keyword>